<keyword evidence="1" id="KW-1133">Transmembrane helix</keyword>
<feature type="transmembrane region" description="Helical" evidence="1">
    <location>
        <begin position="72"/>
        <end position="95"/>
    </location>
</feature>
<feature type="transmembrane region" description="Helical" evidence="1">
    <location>
        <begin position="491"/>
        <end position="515"/>
    </location>
</feature>
<keyword evidence="1" id="KW-0472">Membrane</keyword>
<sequence length="581" mass="64063">MSFSYWQIPRTTGECKDDTGKPKRELHPFSLILLSLWGAFIVGLLSLLHVAVTHGPRSARDDDDFDPSWTLITLPTILLTVFTQAHVPVTAFHLARIAVSALQNPNTTPNSWAELFWMADQEWTGPVGIVKTTFLSIRSRTRASLTYILFATTCAVALVTPVLLAQAFRVQQVLITQSHEIQLNAISFLDVSNSFAGNSLGVDGGIGVASWETGLSVSDAYNASLFLPKTQTQNSLPEHFFTSEIGNATAILPGLRLQGQCVPLDTPSLDLIVHGESLTTQLDSFAKYCRSRSFSNPLRMSLQDPSWALFNTNLTLAVCSRHINGSHWLGSHWLASDTDILFYHYTRSLSGIFDIETGDGLIQCNSMLSGGTASASGVDRTFTNFTPVTEVTKSRVEPRILFSNPLLKFLASCNSTTNDPGIGNPMKLRALGFQLYDPDNHLPVSSLTISESLWSGVEHYVASTANLWKKPNQVFKASVPRNVALYTRNPLYTVSAHVMLALWATLLAVATAWSYRRTFSASLNSYVASELINREKFLLEDVPIGEAGDNDRLKAPFKPVGLCSETELEQELKRRRSTRTI</sequence>
<keyword evidence="1" id="KW-0812">Transmembrane</keyword>
<dbReference type="Proteomes" id="UP001465976">
    <property type="component" value="Unassembled WGS sequence"/>
</dbReference>
<proteinExistence type="predicted"/>
<protein>
    <submittedName>
        <fullName evidence="2">Uncharacterized protein</fullName>
    </submittedName>
</protein>
<keyword evidence="3" id="KW-1185">Reference proteome</keyword>
<gene>
    <name evidence="2" type="ORF">V5O48_016135</name>
</gene>
<feature type="transmembrane region" description="Helical" evidence="1">
    <location>
        <begin position="145"/>
        <end position="168"/>
    </location>
</feature>
<accession>A0ABR3ESV6</accession>
<dbReference type="EMBL" id="JBAHYK010002086">
    <property type="protein sequence ID" value="KAL0565881.1"/>
    <property type="molecule type" value="Genomic_DNA"/>
</dbReference>
<evidence type="ECO:0000313" key="2">
    <source>
        <dbReference type="EMBL" id="KAL0565881.1"/>
    </source>
</evidence>
<name>A0ABR3ESV6_9AGAR</name>
<evidence type="ECO:0000256" key="1">
    <source>
        <dbReference type="SAM" id="Phobius"/>
    </source>
</evidence>
<organism evidence="2 3">
    <name type="scientific">Marasmius crinis-equi</name>
    <dbReference type="NCBI Taxonomy" id="585013"/>
    <lineage>
        <taxon>Eukaryota</taxon>
        <taxon>Fungi</taxon>
        <taxon>Dikarya</taxon>
        <taxon>Basidiomycota</taxon>
        <taxon>Agaricomycotina</taxon>
        <taxon>Agaricomycetes</taxon>
        <taxon>Agaricomycetidae</taxon>
        <taxon>Agaricales</taxon>
        <taxon>Marasmiineae</taxon>
        <taxon>Marasmiaceae</taxon>
        <taxon>Marasmius</taxon>
    </lineage>
</organism>
<feature type="transmembrane region" description="Helical" evidence="1">
    <location>
        <begin position="31"/>
        <end position="52"/>
    </location>
</feature>
<evidence type="ECO:0000313" key="3">
    <source>
        <dbReference type="Proteomes" id="UP001465976"/>
    </source>
</evidence>
<comment type="caution">
    <text evidence="2">The sequence shown here is derived from an EMBL/GenBank/DDBJ whole genome shotgun (WGS) entry which is preliminary data.</text>
</comment>
<reference evidence="2 3" key="1">
    <citation type="submission" date="2024-02" db="EMBL/GenBank/DDBJ databases">
        <title>A draft genome for the cacao thread blight pathogen Marasmius crinis-equi.</title>
        <authorList>
            <person name="Cohen S.P."/>
            <person name="Baruah I.K."/>
            <person name="Amoako-Attah I."/>
            <person name="Bukari Y."/>
            <person name="Meinhardt L.W."/>
            <person name="Bailey B.A."/>
        </authorList>
    </citation>
    <scope>NUCLEOTIDE SEQUENCE [LARGE SCALE GENOMIC DNA]</scope>
    <source>
        <strain evidence="2 3">GH-76</strain>
    </source>
</reference>